<protein>
    <submittedName>
        <fullName evidence="2">Uncharacterized protein</fullName>
    </submittedName>
</protein>
<feature type="transmembrane region" description="Helical" evidence="1">
    <location>
        <begin position="64"/>
        <end position="85"/>
    </location>
</feature>
<accession>A0A2V5IIF1</accession>
<reference evidence="2 3" key="1">
    <citation type="submission" date="2018-02" db="EMBL/GenBank/DDBJ databases">
        <title>The genomes of Aspergillus section Nigri reveals drivers in fungal speciation.</title>
        <authorList>
            <consortium name="DOE Joint Genome Institute"/>
            <person name="Vesth T.C."/>
            <person name="Nybo J."/>
            <person name="Theobald S."/>
            <person name="Brandl J."/>
            <person name="Frisvad J.C."/>
            <person name="Nielsen K.F."/>
            <person name="Lyhne E.K."/>
            <person name="Kogle M.E."/>
            <person name="Kuo A."/>
            <person name="Riley R."/>
            <person name="Clum A."/>
            <person name="Nolan M."/>
            <person name="Lipzen A."/>
            <person name="Salamov A."/>
            <person name="Henrissat B."/>
            <person name="Wiebenga A."/>
            <person name="De vries R.P."/>
            <person name="Grigoriev I.V."/>
            <person name="Mortensen U.H."/>
            <person name="Andersen M.R."/>
            <person name="Baker S.E."/>
        </authorList>
    </citation>
    <scope>NUCLEOTIDE SEQUENCE [LARGE SCALE GENOMIC DNA]</scope>
    <source>
        <strain evidence="2 3">CBS 115571</strain>
    </source>
</reference>
<dbReference type="EMBL" id="KZ825134">
    <property type="protein sequence ID" value="PYI19506.1"/>
    <property type="molecule type" value="Genomic_DNA"/>
</dbReference>
<keyword evidence="1" id="KW-0472">Membrane</keyword>
<dbReference type="Proteomes" id="UP000249829">
    <property type="component" value="Unassembled WGS sequence"/>
</dbReference>
<organism evidence="2 3">
    <name type="scientific">Aspergillus violaceofuscus (strain CBS 115571)</name>
    <dbReference type="NCBI Taxonomy" id="1450538"/>
    <lineage>
        <taxon>Eukaryota</taxon>
        <taxon>Fungi</taxon>
        <taxon>Dikarya</taxon>
        <taxon>Ascomycota</taxon>
        <taxon>Pezizomycotina</taxon>
        <taxon>Eurotiomycetes</taxon>
        <taxon>Eurotiomycetidae</taxon>
        <taxon>Eurotiales</taxon>
        <taxon>Aspergillaceae</taxon>
        <taxon>Aspergillus</taxon>
    </lineage>
</organism>
<keyword evidence="3" id="KW-1185">Reference proteome</keyword>
<evidence type="ECO:0000313" key="3">
    <source>
        <dbReference type="Proteomes" id="UP000249829"/>
    </source>
</evidence>
<keyword evidence="1" id="KW-0812">Transmembrane</keyword>
<name>A0A2V5IIF1_ASPV1</name>
<keyword evidence="1" id="KW-1133">Transmembrane helix</keyword>
<dbReference type="AlphaFoldDB" id="A0A2V5IIF1"/>
<feature type="transmembrane region" description="Helical" evidence="1">
    <location>
        <begin position="28"/>
        <end position="52"/>
    </location>
</feature>
<evidence type="ECO:0000313" key="2">
    <source>
        <dbReference type="EMBL" id="PYI19506.1"/>
    </source>
</evidence>
<proteinExistence type="predicted"/>
<sequence>MIDSSSFNTHQTHQGNGNKKRSLHRQMWLAFATFFFFFFFPLLSFSFFLGWSGPSVTSMEAFRGYVSSVGLETAWCVVSVVLASFPDYLLRYLAGCPGVE</sequence>
<gene>
    <name evidence="2" type="ORF">BO99DRAFT_140114</name>
</gene>
<evidence type="ECO:0000256" key="1">
    <source>
        <dbReference type="SAM" id="Phobius"/>
    </source>
</evidence>